<feature type="transmembrane region" description="Helical" evidence="1">
    <location>
        <begin position="56"/>
        <end position="76"/>
    </location>
</feature>
<reference evidence="2" key="1">
    <citation type="submission" date="2022-12" db="EMBL/GenBank/DDBJ databases">
        <authorList>
            <person name="Wang J."/>
        </authorList>
    </citation>
    <scope>NUCLEOTIDE SEQUENCE</scope>
    <source>
        <strain evidence="2">HY-42-06</strain>
    </source>
</reference>
<dbReference type="EMBL" id="JAPQES010000006">
    <property type="protein sequence ID" value="MCY6372211.1"/>
    <property type="molecule type" value="Genomic_DNA"/>
</dbReference>
<organism evidence="2 3">
    <name type="scientific">Clostridium ganghwense</name>
    <dbReference type="NCBI Taxonomy" id="312089"/>
    <lineage>
        <taxon>Bacteria</taxon>
        <taxon>Bacillati</taxon>
        <taxon>Bacillota</taxon>
        <taxon>Clostridia</taxon>
        <taxon>Eubacteriales</taxon>
        <taxon>Clostridiaceae</taxon>
        <taxon>Clostridium</taxon>
    </lineage>
</organism>
<evidence type="ECO:0000313" key="2">
    <source>
        <dbReference type="EMBL" id="MCY6372211.1"/>
    </source>
</evidence>
<gene>
    <name evidence="2" type="ORF">OXH55_16390</name>
</gene>
<dbReference type="RefSeq" id="WP_268051148.1">
    <property type="nucleotide sequence ID" value="NZ_JAPQES010000006.1"/>
</dbReference>
<protein>
    <submittedName>
        <fullName evidence="2">Uncharacterized protein</fullName>
    </submittedName>
</protein>
<keyword evidence="3" id="KW-1185">Reference proteome</keyword>
<keyword evidence="1" id="KW-0472">Membrane</keyword>
<evidence type="ECO:0000313" key="3">
    <source>
        <dbReference type="Proteomes" id="UP001079657"/>
    </source>
</evidence>
<comment type="caution">
    <text evidence="2">The sequence shown here is derived from an EMBL/GenBank/DDBJ whole genome shotgun (WGS) entry which is preliminary data.</text>
</comment>
<feature type="transmembrane region" description="Helical" evidence="1">
    <location>
        <begin position="88"/>
        <end position="109"/>
    </location>
</feature>
<accession>A0ABT4CVZ9</accession>
<keyword evidence="1" id="KW-1133">Transmembrane helix</keyword>
<sequence length="184" mass="21301">MYKNSFKLLIWGIIFSTISVPITKYDFKILPNFLGYILFLIAFIKLKDSSEHFKKLIYLMIPFIPLALFSYFYKYLTFHMGLSMSNLVTSSLTVIESIFQFIMLFHIFMGIQEMANSIEASDIGDRSAKLWDMNIKLIVFSLVGALFMIVPFLDIIVLLGLLVYSLYVTVKTVSLFIDCSNRFK</sequence>
<evidence type="ECO:0000256" key="1">
    <source>
        <dbReference type="SAM" id="Phobius"/>
    </source>
</evidence>
<name>A0ABT4CVZ9_9CLOT</name>
<keyword evidence="1" id="KW-0812">Transmembrane</keyword>
<feature type="transmembrane region" description="Helical" evidence="1">
    <location>
        <begin position="29"/>
        <end position="44"/>
    </location>
</feature>
<proteinExistence type="predicted"/>
<feature type="transmembrane region" description="Helical" evidence="1">
    <location>
        <begin position="130"/>
        <end position="149"/>
    </location>
</feature>
<feature type="transmembrane region" description="Helical" evidence="1">
    <location>
        <begin position="155"/>
        <end position="177"/>
    </location>
</feature>
<dbReference type="Proteomes" id="UP001079657">
    <property type="component" value="Unassembled WGS sequence"/>
</dbReference>